<keyword evidence="3" id="KW-0539">Nucleus</keyword>
<dbReference type="SMART" id="SM00251">
    <property type="entry name" value="SAM_PNT"/>
    <property type="match status" value="1"/>
</dbReference>
<dbReference type="GO" id="GO:0043565">
    <property type="term" value="F:sequence-specific DNA binding"/>
    <property type="evidence" value="ECO:0007669"/>
    <property type="project" value="InterPro"/>
</dbReference>
<dbReference type="InterPro" id="IPR000418">
    <property type="entry name" value="Ets_dom"/>
</dbReference>
<dbReference type="Proteomes" id="UP000887572">
    <property type="component" value="Unplaced"/>
</dbReference>
<feature type="region of interest" description="Disordered" evidence="4">
    <location>
        <begin position="671"/>
        <end position="717"/>
    </location>
</feature>
<feature type="compositionally biased region" description="Low complexity" evidence="4">
    <location>
        <begin position="596"/>
        <end position="612"/>
    </location>
</feature>
<name>A0A914HD16_GLORO</name>
<proteinExistence type="inferred from homology"/>
<dbReference type="GO" id="GO:0005634">
    <property type="term" value="C:nucleus"/>
    <property type="evidence" value="ECO:0007669"/>
    <property type="project" value="UniProtKB-SubCell"/>
</dbReference>
<dbReference type="Gene3D" id="1.10.10.10">
    <property type="entry name" value="Winged helix-like DNA-binding domain superfamily/Winged helix DNA-binding domain"/>
    <property type="match status" value="1"/>
</dbReference>
<feature type="domain" description="PNT" evidence="6">
    <location>
        <begin position="405"/>
        <end position="492"/>
    </location>
</feature>
<dbReference type="WBParaSite" id="Gr19_v10_g1599.t3">
    <property type="protein sequence ID" value="Gr19_v10_g1599.t3"/>
    <property type="gene ID" value="Gr19_v10_g1599"/>
</dbReference>
<feature type="region of interest" description="Disordered" evidence="4">
    <location>
        <begin position="326"/>
        <end position="345"/>
    </location>
</feature>
<evidence type="ECO:0000259" key="6">
    <source>
        <dbReference type="PROSITE" id="PS51433"/>
    </source>
</evidence>
<feature type="compositionally biased region" description="Polar residues" evidence="4">
    <location>
        <begin position="328"/>
        <end position="345"/>
    </location>
</feature>
<evidence type="ECO:0000259" key="5">
    <source>
        <dbReference type="PROSITE" id="PS50061"/>
    </source>
</evidence>
<sequence>MSNKLPFRRLFPKFYKFNSDFWFLKIFLTGFPNSVTPRKSLHRTFYSLLNPRVTTTRFRRSATQSASIYSALVQYLRQRVGPSTFFMRRLLAGGRQDPHYQCPAEAASPPPLSAFHSPCSILPPPPSKFFFDIERQLSARLAGEPLLRSAQQQPTPPAEAASERSSPLETPPVLSAATTAESQNANDTLTDASETIISFQQQRQQNLSANVVGHKQQQKGIDAFFAALTNASRDNGGSSSASYQQQQMSLVEPEHQNSRRNFFTQQSPIVARLSSELCAPQHIAHEPSAQPLVQKIQNVTNTSLSANLFVSALAAQHQQQLLHHSGRIPSTDSSMKFQPAQPQLDNSLDIQRIDNQSSSSRSKMAEQQQVNTTATMAMNSPLSSEGVFIVPNIRSVDPGPSLSKPIPLLGERMDLLQFKRKEPREWSSDDVVAWILDVARRHQIPCENLNLAKFANCSGPLLMLMNEQRFKEHDPNYGSLLFAEFCKLVTDENFIDEWMKVNGSVATPSSALDPPLLAQMNVKKPAASTLLQQTAFLGQLAIQQEKRQQQQLLESVTAVEPLVDSASVTGDTSTSLFLRVAVANNQQRQKDAGGCPLPSLNRLLPSPSASAATLRQPGPHVSPASQLQPSLQQEAPNNNRGALINHQLSCTSNLMMAQQQRSHLLKPMTSAGTKRGVGRPAGSKNKAYGPIIGAMDDSAMTRNKDGRPRKRSQHTKGNKLWEFIRDALKDPRTCPSIVRWEDPAEGVFRIVESERLAFLWGQKKNNQKMTYEKLSRAMRTYYEKEILVPVPKSGLYPKKLVYKFGPTAHGWRTAASLAVQAQLVLVGGSNI</sequence>
<keyword evidence="2 3" id="KW-0238">DNA-binding</keyword>
<dbReference type="SUPFAM" id="SSF46785">
    <property type="entry name" value="Winged helix' DNA-binding domain"/>
    <property type="match status" value="1"/>
</dbReference>
<keyword evidence="7" id="KW-1185">Reference proteome</keyword>
<dbReference type="GO" id="GO:0030154">
    <property type="term" value="P:cell differentiation"/>
    <property type="evidence" value="ECO:0007669"/>
    <property type="project" value="TreeGrafter"/>
</dbReference>
<protein>
    <submittedName>
        <fullName evidence="8">Uncharacterized protein</fullName>
    </submittedName>
</protein>
<evidence type="ECO:0000313" key="7">
    <source>
        <dbReference type="Proteomes" id="UP000887572"/>
    </source>
</evidence>
<dbReference type="InterPro" id="IPR003118">
    <property type="entry name" value="Pointed_dom"/>
</dbReference>
<reference evidence="8" key="1">
    <citation type="submission" date="2022-11" db="UniProtKB">
        <authorList>
            <consortium name="WormBaseParasite"/>
        </authorList>
    </citation>
    <scope>IDENTIFICATION</scope>
</reference>
<feature type="compositionally biased region" description="Basic residues" evidence="4">
    <location>
        <begin position="707"/>
        <end position="717"/>
    </location>
</feature>
<accession>A0A914HD16</accession>
<dbReference type="PANTHER" id="PTHR11849:SF190">
    <property type="entry name" value="ETS-DOMAIN PROTEIN"/>
    <property type="match status" value="1"/>
</dbReference>
<feature type="region of interest" description="Disordered" evidence="4">
    <location>
        <begin position="148"/>
        <end position="171"/>
    </location>
</feature>
<feature type="compositionally biased region" description="Low complexity" evidence="4">
    <location>
        <begin position="622"/>
        <end position="636"/>
    </location>
</feature>
<comment type="similarity">
    <text evidence="1 3">Belongs to the ETS family.</text>
</comment>
<dbReference type="Pfam" id="PF00178">
    <property type="entry name" value="Ets"/>
    <property type="match status" value="1"/>
</dbReference>
<feature type="domain" description="ETS" evidence="5">
    <location>
        <begin position="718"/>
        <end position="805"/>
    </location>
</feature>
<dbReference type="InterPro" id="IPR046328">
    <property type="entry name" value="ETS_fam"/>
</dbReference>
<dbReference type="PROSITE" id="PS51433">
    <property type="entry name" value="PNT"/>
    <property type="match status" value="1"/>
</dbReference>
<dbReference type="AlphaFoldDB" id="A0A914HD16"/>
<evidence type="ECO:0000256" key="3">
    <source>
        <dbReference type="RuleBase" id="RU004019"/>
    </source>
</evidence>
<evidence type="ECO:0000313" key="8">
    <source>
        <dbReference type="WBParaSite" id="Gr19_v10_g1599.t3"/>
    </source>
</evidence>
<organism evidence="7 8">
    <name type="scientific">Globodera rostochiensis</name>
    <name type="common">Golden nematode worm</name>
    <name type="synonym">Heterodera rostochiensis</name>
    <dbReference type="NCBI Taxonomy" id="31243"/>
    <lineage>
        <taxon>Eukaryota</taxon>
        <taxon>Metazoa</taxon>
        <taxon>Ecdysozoa</taxon>
        <taxon>Nematoda</taxon>
        <taxon>Chromadorea</taxon>
        <taxon>Rhabditida</taxon>
        <taxon>Tylenchina</taxon>
        <taxon>Tylenchomorpha</taxon>
        <taxon>Tylenchoidea</taxon>
        <taxon>Heteroderidae</taxon>
        <taxon>Heteroderinae</taxon>
        <taxon>Globodera</taxon>
    </lineage>
</organism>
<evidence type="ECO:0000256" key="2">
    <source>
        <dbReference type="ARBA" id="ARBA00023125"/>
    </source>
</evidence>
<dbReference type="InterPro" id="IPR036388">
    <property type="entry name" value="WH-like_DNA-bd_sf"/>
</dbReference>
<dbReference type="InterPro" id="IPR036390">
    <property type="entry name" value="WH_DNA-bd_sf"/>
</dbReference>
<evidence type="ECO:0000256" key="4">
    <source>
        <dbReference type="SAM" id="MobiDB-lite"/>
    </source>
</evidence>
<dbReference type="PANTHER" id="PTHR11849">
    <property type="entry name" value="ETS"/>
    <property type="match status" value="1"/>
</dbReference>
<evidence type="ECO:0000256" key="1">
    <source>
        <dbReference type="ARBA" id="ARBA00005562"/>
    </source>
</evidence>
<dbReference type="InterPro" id="IPR013761">
    <property type="entry name" value="SAM/pointed_sf"/>
</dbReference>
<feature type="region of interest" description="Disordered" evidence="4">
    <location>
        <begin position="588"/>
        <end position="637"/>
    </location>
</feature>
<dbReference type="PROSITE" id="PS50061">
    <property type="entry name" value="ETS_DOMAIN_3"/>
    <property type="match status" value="1"/>
</dbReference>
<dbReference type="PRINTS" id="PR00454">
    <property type="entry name" value="ETSDOMAIN"/>
</dbReference>
<dbReference type="GO" id="GO:0000981">
    <property type="term" value="F:DNA-binding transcription factor activity, RNA polymerase II-specific"/>
    <property type="evidence" value="ECO:0007669"/>
    <property type="project" value="TreeGrafter"/>
</dbReference>
<comment type="subcellular location">
    <subcellularLocation>
        <location evidence="3">Nucleus</location>
    </subcellularLocation>
</comment>
<dbReference type="SMART" id="SM00413">
    <property type="entry name" value="ETS"/>
    <property type="match status" value="1"/>
</dbReference>
<dbReference type="Gene3D" id="1.10.150.50">
    <property type="entry name" value="Transcription Factor, Ets-1"/>
    <property type="match status" value="1"/>
</dbReference>
<dbReference type="Pfam" id="PF02198">
    <property type="entry name" value="SAM_PNT"/>
    <property type="match status" value="1"/>
</dbReference>
<dbReference type="SUPFAM" id="SSF47769">
    <property type="entry name" value="SAM/Pointed domain"/>
    <property type="match status" value="1"/>
</dbReference>